<dbReference type="EMBL" id="DAKRPA010000128">
    <property type="protein sequence ID" value="DAZ97668.1"/>
    <property type="molecule type" value="Genomic_DNA"/>
</dbReference>
<keyword evidence="3" id="KW-1185">Reference proteome</keyword>
<dbReference type="Gene3D" id="1.10.340.70">
    <property type="match status" value="1"/>
</dbReference>
<evidence type="ECO:0000313" key="3">
    <source>
        <dbReference type="Proteomes" id="UP001146120"/>
    </source>
</evidence>
<name>A0AAV2YV04_9STRA</name>
<dbReference type="AlphaFoldDB" id="A0AAV2YV04"/>
<organism evidence="2 3">
    <name type="scientific">Lagenidium giganteum</name>
    <dbReference type="NCBI Taxonomy" id="4803"/>
    <lineage>
        <taxon>Eukaryota</taxon>
        <taxon>Sar</taxon>
        <taxon>Stramenopiles</taxon>
        <taxon>Oomycota</taxon>
        <taxon>Peronosporomycetes</taxon>
        <taxon>Pythiales</taxon>
        <taxon>Pythiaceae</taxon>
    </lineage>
</organism>
<accession>A0AAV2YV04</accession>
<protein>
    <recommendedName>
        <fullName evidence="1">Integrase zinc-binding domain-containing protein</fullName>
    </recommendedName>
</protein>
<evidence type="ECO:0000259" key="1">
    <source>
        <dbReference type="Pfam" id="PF17921"/>
    </source>
</evidence>
<dbReference type="Pfam" id="PF17921">
    <property type="entry name" value="Integrase_H2C2"/>
    <property type="match status" value="1"/>
</dbReference>
<gene>
    <name evidence="2" type="ORF">N0F65_009669</name>
</gene>
<dbReference type="PANTHER" id="PTHR45835:SF99">
    <property type="entry name" value="CHROMO DOMAIN-CONTAINING PROTEIN-RELATED"/>
    <property type="match status" value="1"/>
</dbReference>
<reference evidence="2" key="2">
    <citation type="journal article" date="2023" name="Microbiol Resour">
        <title>Decontamination and Annotation of the Draft Genome Sequence of the Oomycete Lagenidium giganteum ARSEF 373.</title>
        <authorList>
            <person name="Morgan W.R."/>
            <person name="Tartar A."/>
        </authorList>
    </citation>
    <scope>NUCLEOTIDE SEQUENCE</scope>
    <source>
        <strain evidence="2">ARSEF 373</strain>
    </source>
</reference>
<dbReference type="PANTHER" id="PTHR45835">
    <property type="entry name" value="YALI0A06105P"/>
    <property type="match status" value="1"/>
</dbReference>
<feature type="domain" description="Integrase zinc-binding" evidence="1">
    <location>
        <begin position="97"/>
        <end position="151"/>
    </location>
</feature>
<reference evidence="2" key="1">
    <citation type="submission" date="2022-11" db="EMBL/GenBank/DDBJ databases">
        <authorList>
            <person name="Morgan W.R."/>
            <person name="Tartar A."/>
        </authorList>
    </citation>
    <scope>NUCLEOTIDE SEQUENCE</scope>
    <source>
        <strain evidence="2">ARSEF 373</strain>
    </source>
</reference>
<dbReference type="InterPro" id="IPR041588">
    <property type="entry name" value="Integrase_H2C2"/>
</dbReference>
<sequence length="233" mass="26719">MKPESKTFHELAVPSFSESVVVHDPELVEAIQGGYRKAKRIQAIKAAVAARAKQATKTSRKHARALGFHAFFIEHAVLWFQSAIDAQLQLVVPNIQELNHRIITEAHDLIYGGYAGVHRTYLRLSDSWYWFKMVRSIHKYECEPCRRNKPRLTKPTGLVEPLAVPEERWREISMDFITDLPRTKAGHDAILVGVDGLMKCMRFFVTKKTMTAPEVANPLIEHIWKLRARSDHV</sequence>
<comment type="caution">
    <text evidence="2">The sequence shown here is derived from an EMBL/GenBank/DDBJ whole genome shotgun (WGS) entry which is preliminary data.</text>
</comment>
<evidence type="ECO:0000313" key="2">
    <source>
        <dbReference type="EMBL" id="DAZ97668.1"/>
    </source>
</evidence>
<proteinExistence type="predicted"/>
<dbReference type="Proteomes" id="UP001146120">
    <property type="component" value="Unassembled WGS sequence"/>
</dbReference>